<dbReference type="EnsemblPlants" id="KEH22603">
    <property type="protein sequence ID" value="KEH22603"/>
    <property type="gene ID" value="MTR_7g056007"/>
</dbReference>
<dbReference type="Proteomes" id="UP000002051">
    <property type="component" value="Unassembled WGS sequence"/>
</dbReference>
<dbReference type="HOGENOM" id="CLU_2577511_0_0_1"/>
<proteinExistence type="predicted"/>
<protein>
    <submittedName>
        <fullName evidence="1 2">Uncharacterized protein</fullName>
    </submittedName>
</protein>
<reference evidence="1 3" key="2">
    <citation type="journal article" date="2014" name="BMC Genomics">
        <title>An improved genome release (version Mt4.0) for the model legume Medicago truncatula.</title>
        <authorList>
            <person name="Tang H."/>
            <person name="Krishnakumar V."/>
            <person name="Bidwell S."/>
            <person name="Rosen B."/>
            <person name="Chan A."/>
            <person name="Zhou S."/>
            <person name="Gentzbittel L."/>
            <person name="Childs K.L."/>
            <person name="Yandell M."/>
            <person name="Gundlach H."/>
            <person name="Mayer K.F."/>
            <person name="Schwartz D.C."/>
            <person name="Town C.D."/>
        </authorList>
    </citation>
    <scope>GENOME REANNOTATION</scope>
    <source>
        <strain evidence="1">A17</strain>
        <strain evidence="2 3">cv. Jemalong A17</strain>
    </source>
</reference>
<reference evidence="1 3" key="1">
    <citation type="journal article" date="2011" name="Nature">
        <title>The Medicago genome provides insight into the evolution of rhizobial symbioses.</title>
        <authorList>
            <person name="Young N.D."/>
            <person name="Debelle F."/>
            <person name="Oldroyd G.E."/>
            <person name="Geurts R."/>
            <person name="Cannon S.B."/>
            <person name="Udvardi M.K."/>
            <person name="Benedito V.A."/>
            <person name="Mayer K.F."/>
            <person name="Gouzy J."/>
            <person name="Schoof H."/>
            <person name="Van de Peer Y."/>
            <person name="Proost S."/>
            <person name="Cook D.R."/>
            <person name="Meyers B.C."/>
            <person name="Spannagl M."/>
            <person name="Cheung F."/>
            <person name="De Mita S."/>
            <person name="Krishnakumar V."/>
            <person name="Gundlach H."/>
            <person name="Zhou S."/>
            <person name="Mudge J."/>
            <person name="Bharti A.K."/>
            <person name="Murray J.D."/>
            <person name="Naoumkina M.A."/>
            <person name="Rosen B."/>
            <person name="Silverstein K.A."/>
            <person name="Tang H."/>
            <person name="Rombauts S."/>
            <person name="Zhao P.X."/>
            <person name="Zhou P."/>
            <person name="Barbe V."/>
            <person name="Bardou P."/>
            <person name="Bechner M."/>
            <person name="Bellec A."/>
            <person name="Berger A."/>
            <person name="Berges H."/>
            <person name="Bidwell S."/>
            <person name="Bisseling T."/>
            <person name="Choisne N."/>
            <person name="Couloux A."/>
            <person name="Denny R."/>
            <person name="Deshpande S."/>
            <person name="Dai X."/>
            <person name="Doyle J.J."/>
            <person name="Dudez A.M."/>
            <person name="Farmer A.D."/>
            <person name="Fouteau S."/>
            <person name="Franken C."/>
            <person name="Gibelin C."/>
            <person name="Gish J."/>
            <person name="Goldstein S."/>
            <person name="Gonzalez A.J."/>
            <person name="Green P.J."/>
            <person name="Hallab A."/>
            <person name="Hartog M."/>
            <person name="Hua A."/>
            <person name="Humphray S.J."/>
            <person name="Jeong D.H."/>
            <person name="Jing Y."/>
            <person name="Jocker A."/>
            <person name="Kenton S.M."/>
            <person name="Kim D.J."/>
            <person name="Klee K."/>
            <person name="Lai H."/>
            <person name="Lang C."/>
            <person name="Lin S."/>
            <person name="Macmil S.L."/>
            <person name="Magdelenat G."/>
            <person name="Matthews L."/>
            <person name="McCorrison J."/>
            <person name="Monaghan E.L."/>
            <person name="Mun J.H."/>
            <person name="Najar F.Z."/>
            <person name="Nicholson C."/>
            <person name="Noirot C."/>
            <person name="O'Bleness M."/>
            <person name="Paule C.R."/>
            <person name="Poulain J."/>
            <person name="Prion F."/>
            <person name="Qin B."/>
            <person name="Qu C."/>
            <person name="Retzel E.F."/>
            <person name="Riddle C."/>
            <person name="Sallet E."/>
            <person name="Samain S."/>
            <person name="Samson N."/>
            <person name="Sanders I."/>
            <person name="Saurat O."/>
            <person name="Scarpelli C."/>
            <person name="Schiex T."/>
            <person name="Segurens B."/>
            <person name="Severin A.J."/>
            <person name="Sherrier D.J."/>
            <person name="Shi R."/>
            <person name="Sims S."/>
            <person name="Singer S.R."/>
            <person name="Sinharoy S."/>
            <person name="Sterck L."/>
            <person name="Viollet A."/>
            <person name="Wang B.B."/>
            <person name="Wang K."/>
            <person name="Wang M."/>
            <person name="Wang X."/>
            <person name="Warfsmann J."/>
            <person name="Weissenbach J."/>
            <person name="White D.D."/>
            <person name="White J.D."/>
            <person name="Wiley G.B."/>
            <person name="Wincker P."/>
            <person name="Xing Y."/>
            <person name="Yang L."/>
            <person name="Yao Z."/>
            <person name="Ying F."/>
            <person name="Zhai J."/>
            <person name="Zhou L."/>
            <person name="Zuber A."/>
            <person name="Denarie J."/>
            <person name="Dixon R.A."/>
            <person name="May G.D."/>
            <person name="Schwartz D.C."/>
            <person name="Rogers J."/>
            <person name="Quetier F."/>
            <person name="Town C.D."/>
            <person name="Roe B.A."/>
        </authorList>
    </citation>
    <scope>NUCLEOTIDE SEQUENCE [LARGE SCALE GENOMIC DNA]</scope>
    <source>
        <strain evidence="1">A17</strain>
        <strain evidence="2 3">cv. Jemalong A17</strain>
    </source>
</reference>
<accession>A0A072U0D3</accession>
<dbReference type="AlphaFoldDB" id="A0A072U0D3"/>
<evidence type="ECO:0000313" key="3">
    <source>
        <dbReference type="Proteomes" id="UP000002051"/>
    </source>
</evidence>
<keyword evidence="3" id="KW-1185">Reference proteome</keyword>
<organism evidence="1 3">
    <name type="scientific">Medicago truncatula</name>
    <name type="common">Barrel medic</name>
    <name type="synonym">Medicago tribuloides</name>
    <dbReference type="NCBI Taxonomy" id="3880"/>
    <lineage>
        <taxon>Eukaryota</taxon>
        <taxon>Viridiplantae</taxon>
        <taxon>Streptophyta</taxon>
        <taxon>Embryophyta</taxon>
        <taxon>Tracheophyta</taxon>
        <taxon>Spermatophyta</taxon>
        <taxon>Magnoliopsida</taxon>
        <taxon>eudicotyledons</taxon>
        <taxon>Gunneridae</taxon>
        <taxon>Pentapetalae</taxon>
        <taxon>rosids</taxon>
        <taxon>fabids</taxon>
        <taxon>Fabales</taxon>
        <taxon>Fabaceae</taxon>
        <taxon>Papilionoideae</taxon>
        <taxon>50 kb inversion clade</taxon>
        <taxon>NPAAA clade</taxon>
        <taxon>Hologalegina</taxon>
        <taxon>IRL clade</taxon>
        <taxon>Trifolieae</taxon>
        <taxon>Medicago</taxon>
    </lineage>
</organism>
<dbReference type="EMBL" id="CM001223">
    <property type="protein sequence ID" value="KEH22603.1"/>
    <property type="molecule type" value="Genomic_DNA"/>
</dbReference>
<name>A0A072U0D3_MEDTR</name>
<gene>
    <name evidence="1" type="ordered locus">MTR_7g056007</name>
</gene>
<reference evidence="2" key="3">
    <citation type="submission" date="2015-04" db="UniProtKB">
        <authorList>
            <consortium name="EnsemblPlants"/>
        </authorList>
    </citation>
    <scope>IDENTIFICATION</scope>
    <source>
        <strain evidence="2">cv. Jemalong A17</strain>
    </source>
</reference>
<sequence>MTSQLRSFSVNPTSKMKGVSRYWLMVFLGLRRCHVYHVPSTRGNLTEGTCTFPSRDWNLGSPNVVGSYPFPLDPTPICVGQ</sequence>
<evidence type="ECO:0000313" key="1">
    <source>
        <dbReference type="EMBL" id="KEH22603.1"/>
    </source>
</evidence>
<evidence type="ECO:0000313" key="2">
    <source>
        <dbReference type="EnsemblPlants" id="KEH22603"/>
    </source>
</evidence>